<dbReference type="Proteomes" id="UP000283509">
    <property type="component" value="Unassembled WGS sequence"/>
</dbReference>
<evidence type="ECO:0000256" key="3">
    <source>
        <dbReference type="ARBA" id="ARBA00025466"/>
    </source>
</evidence>
<proteinExistence type="predicted"/>
<dbReference type="InterPro" id="IPR044823">
    <property type="entry name" value="ASIL1/2-like"/>
</dbReference>
<comment type="subunit">
    <text evidence="1">Self-associates forming complexes of several hundred monomers.</text>
</comment>
<feature type="domain" description="Myb/SANT-like DNA-binding" evidence="6">
    <location>
        <begin position="11"/>
        <end position="81"/>
    </location>
</feature>
<evidence type="ECO:0000313" key="7">
    <source>
        <dbReference type="EMBL" id="ROT76843.1"/>
    </source>
</evidence>
<dbReference type="InterPro" id="IPR044822">
    <property type="entry name" value="Myb_DNA-bind_4"/>
</dbReference>
<evidence type="ECO:0000256" key="2">
    <source>
        <dbReference type="ARBA" id="ARBA00016807"/>
    </source>
</evidence>
<dbReference type="Pfam" id="PF13873">
    <property type="entry name" value="Myb_DNA-bind_5"/>
    <property type="match status" value="1"/>
</dbReference>
<evidence type="ECO:0000313" key="8">
    <source>
        <dbReference type="Proteomes" id="UP000283509"/>
    </source>
</evidence>
<comment type="caution">
    <text evidence="7">The sequence shown here is derived from an EMBL/GenBank/DDBJ whole genome shotgun (WGS) entry which is preliminary data.</text>
</comment>
<evidence type="ECO:0000256" key="1">
    <source>
        <dbReference type="ARBA" id="ARBA00011764"/>
    </source>
</evidence>
<dbReference type="PANTHER" id="PTHR31307:SF63">
    <property type="entry name" value="MYB_SANT-LIKE DNA-BINDING DOMAIN-CONTAINING PROTEIN"/>
    <property type="match status" value="1"/>
</dbReference>
<dbReference type="PANTHER" id="PTHR31307">
    <property type="entry name" value="TRIHELIX TRANSCRIPTION FACTOR ASIL2"/>
    <property type="match status" value="1"/>
</dbReference>
<dbReference type="InterPro" id="IPR028002">
    <property type="entry name" value="Myb_DNA-bind_5"/>
</dbReference>
<evidence type="ECO:0000256" key="4">
    <source>
        <dbReference type="SAM" id="MobiDB-lite"/>
    </source>
</evidence>
<dbReference type="Pfam" id="PF13837">
    <property type="entry name" value="Myb_DNA-bind_4"/>
    <property type="match status" value="1"/>
</dbReference>
<feature type="non-terminal residue" evidence="7">
    <location>
        <position position="479"/>
    </location>
</feature>
<sequence>MEPQSKRRKRPSFSDEELRVLIQEVFKRKKILLGKFDAIAVTVQSKVEAWDAVTEAINGVSCVMREREEVRRKFAHHRCLTNVCESGSPLKSVCEADSSEAVNLTPLRSDTEDQSPGKNKSFCSSSTDLSLRGLRNFRMNRREADSVQNLYADTDGTPLRKENGEGNSAETDTTQLLRYFRKEMKFSGNPRLAKKDSHSNSEKLKIWSHEGVLQLVEAYRSHMHMFSMTSLNSSQIWCKIAKELQENGYTYTGELCKRKMQNLSTRYKSITENQENGRGRIRWSKWEYFDTMQDLFAGNPSGDTSLVTSLDISLPTDPDDDPLQVDEVKTEQDHLSPEYTDDSLQWSGVKTEFGLSSSELDSKSFSWDEVKAEESSLFSEPVEDLLPWSGVKAELCSSSYTSRQDLFLTLSAFMPALLTILTVSGNFCHPLPLVVIGLNRHEVFPQRDALPYLRRLQAGLSRKRRRREVYRFEFADERA</sequence>
<dbReference type="EMBL" id="QCYY01001603">
    <property type="protein sequence ID" value="ROT76843.1"/>
    <property type="molecule type" value="Genomic_DNA"/>
</dbReference>
<dbReference type="AlphaFoldDB" id="A0A3R7N469"/>
<dbReference type="OrthoDB" id="6360773at2759"/>
<gene>
    <name evidence="7" type="ORF">C7M84_004551</name>
</gene>
<evidence type="ECO:0000259" key="6">
    <source>
        <dbReference type="Pfam" id="PF13873"/>
    </source>
</evidence>
<name>A0A3R7N469_PENVA</name>
<comment type="function">
    <text evidence="3">Involved in transvection phenomena (= synapsis-dependent gene expression), where the synaptic pairing of chromosomes carrying genes with which zeste interacts influences the expression of these genes. Zeste binds to DNA and stimulates transcription from a nearby promoter.</text>
</comment>
<reference evidence="7 8" key="1">
    <citation type="submission" date="2018-04" db="EMBL/GenBank/DDBJ databases">
        <authorList>
            <person name="Zhang X."/>
            <person name="Yuan J."/>
            <person name="Li F."/>
            <person name="Xiang J."/>
        </authorList>
    </citation>
    <scope>NUCLEOTIDE SEQUENCE [LARGE SCALE GENOMIC DNA]</scope>
    <source>
        <tissue evidence="7">Muscle</tissue>
    </source>
</reference>
<accession>A0A3R7N469</accession>
<reference evidence="7 8" key="2">
    <citation type="submission" date="2019-01" db="EMBL/GenBank/DDBJ databases">
        <title>The decoding of complex shrimp genome reveals the adaptation for benthos swimmer, frequently molting mechanism and breeding impact on genome.</title>
        <authorList>
            <person name="Sun Y."/>
            <person name="Gao Y."/>
            <person name="Yu Y."/>
        </authorList>
    </citation>
    <scope>NUCLEOTIDE SEQUENCE [LARGE SCALE GENOMIC DNA]</scope>
    <source>
        <tissue evidence="7">Muscle</tissue>
    </source>
</reference>
<protein>
    <recommendedName>
        <fullName evidence="2">Regulatory protein zeste</fullName>
    </recommendedName>
</protein>
<evidence type="ECO:0000259" key="5">
    <source>
        <dbReference type="Pfam" id="PF13837"/>
    </source>
</evidence>
<dbReference type="Gene3D" id="1.10.10.60">
    <property type="entry name" value="Homeodomain-like"/>
    <property type="match status" value="1"/>
</dbReference>
<organism evidence="7 8">
    <name type="scientific">Penaeus vannamei</name>
    <name type="common">Whiteleg shrimp</name>
    <name type="synonym">Litopenaeus vannamei</name>
    <dbReference type="NCBI Taxonomy" id="6689"/>
    <lineage>
        <taxon>Eukaryota</taxon>
        <taxon>Metazoa</taxon>
        <taxon>Ecdysozoa</taxon>
        <taxon>Arthropoda</taxon>
        <taxon>Crustacea</taxon>
        <taxon>Multicrustacea</taxon>
        <taxon>Malacostraca</taxon>
        <taxon>Eumalacostraca</taxon>
        <taxon>Eucarida</taxon>
        <taxon>Decapoda</taxon>
        <taxon>Dendrobranchiata</taxon>
        <taxon>Penaeoidea</taxon>
        <taxon>Penaeidae</taxon>
        <taxon>Penaeus</taxon>
    </lineage>
</organism>
<keyword evidence="8" id="KW-1185">Reference proteome</keyword>
<feature type="domain" description="Myb/SANT-like DNA-binding" evidence="5">
    <location>
        <begin position="207"/>
        <end position="295"/>
    </location>
</feature>
<feature type="region of interest" description="Disordered" evidence="4">
    <location>
        <begin position="105"/>
        <end position="124"/>
    </location>
</feature>